<evidence type="ECO:0000313" key="1">
    <source>
        <dbReference type="EMBL" id="KAF2858713.1"/>
    </source>
</evidence>
<dbReference type="AlphaFoldDB" id="A0A6A7BU96"/>
<dbReference type="InterPro" id="IPR032675">
    <property type="entry name" value="LRR_dom_sf"/>
</dbReference>
<organism evidence="1 2">
    <name type="scientific">Piedraia hortae CBS 480.64</name>
    <dbReference type="NCBI Taxonomy" id="1314780"/>
    <lineage>
        <taxon>Eukaryota</taxon>
        <taxon>Fungi</taxon>
        <taxon>Dikarya</taxon>
        <taxon>Ascomycota</taxon>
        <taxon>Pezizomycotina</taxon>
        <taxon>Dothideomycetes</taxon>
        <taxon>Dothideomycetidae</taxon>
        <taxon>Capnodiales</taxon>
        <taxon>Piedraiaceae</taxon>
        <taxon>Piedraia</taxon>
    </lineage>
</organism>
<evidence type="ECO:0008006" key="3">
    <source>
        <dbReference type="Google" id="ProtNLM"/>
    </source>
</evidence>
<protein>
    <recommendedName>
        <fullName evidence="3">F-box domain-containing protein</fullName>
    </recommendedName>
</protein>
<proteinExistence type="predicted"/>
<dbReference type="Gene3D" id="3.80.10.10">
    <property type="entry name" value="Ribonuclease Inhibitor"/>
    <property type="match status" value="1"/>
</dbReference>
<dbReference type="Proteomes" id="UP000799421">
    <property type="component" value="Unassembled WGS sequence"/>
</dbReference>
<evidence type="ECO:0000313" key="2">
    <source>
        <dbReference type="Proteomes" id="UP000799421"/>
    </source>
</evidence>
<gene>
    <name evidence="1" type="ORF">K470DRAFT_272199</name>
</gene>
<sequence length="227" mass="26675">MELRTCKVPCQFPDEIKLMILKNLCHDQLTLFYVTLASMEWLPAANEVLWRSVDLGMSFRGVEKSNHKHLMKYVRSVTLPLNTAECSGMELKKSYFPRLEHVRLDFRRREEFEYRDENLDMLLVIPEHIKHVTISGRVRSLETVQLLLHRLQHLEYLDLSHCDIPVQLLLALAFLAIKDRPFLTVHAKHYRNLLEWLAQDSMTTLSSKDMSEIEKLQCGDAKVTYYS</sequence>
<dbReference type="EMBL" id="MU006004">
    <property type="protein sequence ID" value="KAF2858713.1"/>
    <property type="molecule type" value="Genomic_DNA"/>
</dbReference>
<keyword evidence="2" id="KW-1185">Reference proteome</keyword>
<name>A0A6A7BU96_9PEZI</name>
<accession>A0A6A7BU96</accession>
<reference evidence="1" key="1">
    <citation type="journal article" date="2020" name="Stud. Mycol.">
        <title>101 Dothideomycetes genomes: a test case for predicting lifestyles and emergence of pathogens.</title>
        <authorList>
            <person name="Haridas S."/>
            <person name="Albert R."/>
            <person name="Binder M."/>
            <person name="Bloem J."/>
            <person name="Labutti K."/>
            <person name="Salamov A."/>
            <person name="Andreopoulos B."/>
            <person name="Baker S."/>
            <person name="Barry K."/>
            <person name="Bills G."/>
            <person name="Bluhm B."/>
            <person name="Cannon C."/>
            <person name="Castanera R."/>
            <person name="Culley D."/>
            <person name="Daum C."/>
            <person name="Ezra D."/>
            <person name="Gonzalez J."/>
            <person name="Henrissat B."/>
            <person name="Kuo A."/>
            <person name="Liang C."/>
            <person name="Lipzen A."/>
            <person name="Lutzoni F."/>
            <person name="Magnuson J."/>
            <person name="Mondo S."/>
            <person name="Nolan M."/>
            <person name="Ohm R."/>
            <person name="Pangilinan J."/>
            <person name="Park H.-J."/>
            <person name="Ramirez L."/>
            <person name="Alfaro M."/>
            <person name="Sun H."/>
            <person name="Tritt A."/>
            <person name="Yoshinaga Y."/>
            <person name="Zwiers L.-H."/>
            <person name="Turgeon B."/>
            <person name="Goodwin S."/>
            <person name="Spatafora J."/>
            <person name="Crous P."/>
            <person name="Grigoriev I."/>
        </authorList>
    </citation>
    <scope>NUCLEOTIDE SEQUENCE</scope>
    <source>
        <strain evidence="1">CBS 480.64</strain>
    </source>
</reference>